<dbReference type="InterPro" id="IPR046955">
    <property type="entry name" value="PHR1-like"/>
</dbReference>
<accession>I0Z3F5</accession>
<dbReference type="InterPro" id="IPR025756">
    <property type="entry name" value="Myb_CC_LHEQLE"/>
</dbReference>
<feature type="region of interest" description="Disordered" evidence="1">
    <location>
        <begin position="25"/>
        <end position="132"/>
    </location>
</feature>
<feature type="domain" description="MYB-CC type transcription factor LHEQLE-containing" evidence="2">
    <location>
        <begin position="141"/>
        <end position="183"/>
    </location>
</feature>
<dbReference type="STRING" id="574566.I0Z3F5"/>
<dbReference type="PANTHER" id="PTHR31499">
    <property type="entry name" value="MYB FAMILY TRANSCRIPTION FACTOR PHL11"/>
    <property type="match status" value="1"/>
</dbReference>
<feature type="compositionally biased region" description="Acidic residues" evidence="1">
    <location>
        <begin position="73"/>
        <end position="92"/>
    </location>
</feature>
<organism evidence="3 4">
    <name type="scientific">Coccomyxa subellipsoidea (strain C-169)</name>
    <name type="common">Green microalga</name>
    <dbReference type="NCBI Taxonomy" id="574566"/>
    <lineage>
        <taxon>Eukaryota</taxon>
        <taxon>Viridiplantae</taxon>
        <taxon>Chlorophyta</taxon>
        <taxon>core chlorophytes</taxon>
        <taxon>Trebouxiophyceae</taxon>
        <taxon>Trebouxiophyceae incertae sedis</taxon>
        <taxon>Coccomyxaceae</taxon>
        <taxon>Coccomyxa</taxon>
        <taxon>Coccomyxa subellipsoidea</taxon>
    </lineage>
</organism>
<dbReference type="GeneID" id="17043176"/>
<evidence type="ECO:0000313" key="3">
    <source>
        <dbReference type="EMBL" id="EIE25174.1"/>
    </source>
</evidence>
<dbReference type="PANTHER" id="PTHR31499:SF79">
    <property type="entry name" value="HTH MYB-TYPE DOMAIN-CONTAINING PROTEIN"/>
    <property type="match status" value="1"/>
</dbReference>
<dbReference type="EMBL" id="AGSI01000004">
    <property type="protein sequence ID" value="EIE25174.1"/>
    <property type="molecule type" value="Genomic_DNA"/>
</dbReference>
<evidence type="ECO:0000259" key="2">
    <source>
        <dbReference type="Pfam" id="PF14379"/>
    </source>
</evidence>
<feature type="compositionally biased region" description="Basic residues" evidence="1">
    <location>
        <begin position="43"/>
        <end position="68"/>
    </location>
</feature>
<evidence type="ECO:0000256" key="1">
    <source>
        <dbReference type="SAM" id="MobiDB-lite"/>
    </source>
</evidence>
<dbReference type="OrthoDB" id="551907at2759"/>
<dbReference type="GO" id="GO:0003700">
    <property type="term" value="F:DNA-binding transcription factor activity"/>
    <property type="evidence" value="ECO:0007669"/>
    <property type="project" value="InterPro"/>
</dbReference>
<keyword evidence="4" id="KW-1185">Reference proteome</keyword>
<dbReference type="KEGG" id="csl:COCSUDRAFT_46620"/>
<comment type="caution">
    <text evidence="3">The sequence shown here is derived from an EMBL/GenBank/DDBJ whole genome shotgun (WGS) entry which is preliminary data.</text>
</comment>
<evidence type="ECO:0000313" key="4">
    <source>
        <dbReference type="Proteomes" id="UP000007264"/>
    </source>
</evidence>
<protein>
    <recommendedName>
        <fullName evidence="2">MYB-CC type transcription factor LHEQLE-containing domain-containing protein</fullName>
    </recommendedName>
</protein>
<proteinExistence type="predicted"/>
<dbReference type="Gene3D" id="1.10.10.60">
    <property type="entry name" value="Homeodomain-like"/>
    <property type="match status" value="1"/>
</dbReference>
<reference evidence="3 4" key="1">
    <citation type="journal article" date="2012" name="Genome Biol.">
        <title>The genome of the polar eukaryotic microalga coccomyxa subellipsoidea reveals traits of cold adaptation.</title>
        <authorList>
            <person name="Blanc G."/>
            <person name="Agarkova I."/>
            <person name="Grimwood J."/>
            <person name="Kuo A."/>
            <person name="Brueggeman A."/>
            <person name="Dunigan D."/>
            <person name="Gurnon J."/>
            <person name="Ladunga I."/>
            <person name="Lindquist E."/>
            <person name="Lucas S."/>
            <person name="Pangilinan J."/>
            <person name="Proschold T."/>
            <person name="Salamov A."/>
            <person name="Schmutz J."/>
            <person name="Weeks D."/>
            <person name="Yamada T."/>
            <person name="Claverie J.M."/>
            <person name="Grigoriev I."/>
            <person name="Van Etten J."/>
            <person name="Lomsadze A."/>
            <person name="Borodovsky M."/>
        </authorList>
    </citation>
    <scope>NUCLEOTIDE SEQUENCE [LARGE SCALE GENOMIC DNA]</scope>
    <source>
        <strain evidence="3 4">C-169</strain>
    </source>
</reference>
<name>I0Z3F5_COCSC</name>
<gene>
    <name evidence="3" type="ORF">COCSUDRAFT_46620</name>
</gene>
<dbReference type="RefSeq" id="XP_005649718.1">
    <property type="nucleotide sequence ID" value="XM_005649661.1"/>
</dbReference>
<dbReference type="Pfam" id="PF14379">
    <property type="entry name" value="Myb_CC_LHEQLE"/>
    <property type="match status" value="1"/>
</dbReference>
<sequence length="314" mass="34753">MAVEGLTIYHIKSHLQKYRLNVRLPGESGDMISGPDESEEPSRRKRRSRSHGQASSRRRSSRQRKRRSRSSDEDSDEDDMEDEDMDDDENFEEGISRARPGTSVSGINGSSPHGGSPRGGSPRGVEPLEVPDLDPEKQHSLEEALLKQMDMQKRLHEQLEEQRRLQLSLEAHGRYITSLIQKKGLEGLPPQTKEALDAALVPPQGSGLSTLTHNTAPQWTPSVSEGSSLAQQVGHVMHHSTAFMLGSASATDPESSLLLDTNMQAAAAVWDPSQAHGLDQSGSKQLYEEPKELYEEPGQLYEERGGHVKPEEQL</sequence>
<dbReference type="AlphaFoldDB" id="I0Z3F5"/>
<feature type="compositionally biased region" description="Basic and acidic residues" evidence="1">
    <location>
        <begin position="301"/>
        <end position="314"/>
    </location>
</feature>
<feature type="region of interest" description="Disordered" evidence="1">
    <location>
        <begin position="273"/>
        <end position="314"/>
    </location>
</feature>
<dbReference type="Proteomes" id="UP000007264">
    <property type="component" value="Unassembled WGS sequence"/>
</dbReference>